<dbReference type="Gene3D" id="2.30.130.30">
    <property type="entry name" value="Hypothetical protein"/>
    <property type="match status" value="1"/>
</dbReference>
<evidence type="ECO:0000313" key="2">
    <source>
        <dbReference type="EMBL" id="CUR52565.1"/>
    </source>
</evidence>
<name>A0A128A5D0_9ARCH</name>
<accession>A0A128A5D0</accession>
<dbReference type="InterPro" id="IPR015947">
    <property type="entry name" value="PUA-like_sf"/>
</dbReference>
<gene>
    <name evidence="2" type="ORF">NDEV_1803</name>
</gene>
<evidence type="ECO:0000259" key="1">
    <source>
        <dbReference type="Pfam" id="PF04266"/>
    </source>
</evidence>
<dbReference type="CDD" id="cd06554">
    <property type="entry name" value="ASCH_ASC-1_like"/>
    <property type="match status" value="1"/>
</dbReference>
<dbReference type="AlphaFoldDB" id="A0A128A5D0"/>
<dbReference type="EMBL" id="LN890280">
    <property type="protein sequence ID" value="CUR52565.1"/>
    <property type="molecule type" value="Genomic_DNA"/>
</dbReference>
<reference evidence="3" key="1">
    <citation type="submission" date="2015-10" db="EMBL/GenBank/DDBJ databases">
        <authorList>
            <person name="Lehtovirta-Morley L.E."/>
            <person name="Vieille C."/>
        </authorList>
    </citation>
    <scope>NUCLEOTIDE SEQUENCE [LARGE SCALE GENOMIC DNA]</scope>
</reference>
<organism evidence="2 3">
    <name type="scientific">Nitrosotalea devaniterrae</name>
    <dbReference type="NCBI Taxonomy" id="1078905"/>
    <lineage>
        <taxon>Archaea</taxon>
        <taxon>Nitrososphaerota</taxon>
        <taxon>Nitrososphaeria</taxon>
        <taxon>Nitrosotaleales</taxon>
        <taxon>Nitrosotaleaceae</taxon>
        <taxon>Nitrosotalea</taxon>
    </lineage>
</organism>
<dbReference type="InterPro" id="IPR007374">
    <property type="entry name" value="ASCH_domain"/>
</dbReference>
<protein>
    <recommendedName>
        <fullName evidence="1">ASCH domain-containing protein</fullName>
    </recommendedName>
</protein>
<proteinExistence type="predicted"/>
<dbReference type="Pfam" id="PF04266">
    <property type="entry name" value="ASCH"/>
    <property type="match status" value="1"/>
</dbReference>
<feature type="domain" description="ASCH" evidence="1">
    <location>
        <begin position="12"/>
        <end position="94"/>
    </location>
</feature>
<dbReference type="KEGG" id="ndv:NDEV_1803"/>
<dbReference type="SUPFAM" id="SSF88697">
    <property type="entry name" value="PUA domain-like"/>
    <property type="match status" value="1"/>
</dbReference>
<evidence type="ECO:0000313" key="3">
    <source>
        <dbReference type="Proteomes" id="UP000196239"/>
    </source>
</evidence>
<dbReference type="Proteomes" id="UP000196239">
    <property type="component" value="Chromosome 1"/>
</dbReference>
<keyword evidence="3" id="KW-1185">Reference proteome</keyword>
<sequence>MYLELVEEMKCLSVSQPYADLIVNGKKTIELRTWNTKFRGEFLIHAPIKIKEEACKRLDIDKSSLRTGVIIGKVEIHDVKSYESVEELKKDYNKHFATEEFLRHRYGFLLRKPQALRVPVPYKGSLGFFEAKIKSRPSKNDIKSELFDEEYRYQWMGKH</sequence>